<dbReference type="Pfam" id="PF05729">
    <property type="entry name" value="NACHT"/>
    <property type="match status" value="1"/>
</dbReference>
<dbReference type="SUPFAM" id="SSF52540">
    <property type="entry name" value="P-loop containing nucleoside triphosphate hydrolases"/>
    <property type="match status" value="1"/>
</dbReference>
<comment type="caution">
    <text evidence="3">The sequence shown here is derived from an EMBL/GenBank/DDBJ whole genome shotgun (WGS) entry which is preliminary data.</text>
</comment>
<protein>
    <recommendedName>
        <fullName evidence="2">NACHT domain-containing protein</fullName>
    </recommendedName>
</protein>
<sequence length="630" mass="68463">MRRAWTRTLLIVALPVSVLAFVNWARLLSGTGLEHADQRASVLSLAVGVLSLVVSVISLVVTWRAAAPADATDVIHDHLVRRTRRSLEEEATARDLHPPYLQPTRWSGAGGSGTIEDLARHVADLPVRQLVVLGAPGSGKSSMALRLALDLLDGDTRVPVLLSVPAWDPERSLDDWLASTLLQVHPDLRDGRRFGRSAATVAAGRVLPVLDGFDEAHPAHRVAVLRRLRTELAAGRPLVLVSQEKPFREAVQRSGVTLARASEITVQPLRPDEAARYLPVGQHRGTERWRDVVDHIERTPRGRLAVLLSSPLMIYLARVAYDDPRTDPGELLTMTNPEARAALLDAFLPAVYGRRAGPYPAARAGRWLRYLARRMVARDRPVLHWWQLPDLNPATAGSLRLLVGVLGSVFMSIRFGLPVGLITAVVASRAVGAPVTGPRPVRTAFRPAHAAVGLVVGGAWAAAIGLLVVPDEDVLVPALSGLGIGLTTALLTGVAFGRVHDDRVDDGRALRDDRNVLLAVLAVAAITGLRSGLQWNWWMGTQQFGRTAVILLTALGIARVGVPWLRFAWARLLLALTGRTPFRLRHFLDDAHRRGILRRSGAGLEFRHTTLLRYLAAPPDPARAAPSAPR</sequence>
<feature type="domain" description="NACHT" evidence="2">
    <location>
        <begin position="128"/>
        <end position="278"/>
    </location>
</feature>
<dbReference type="InterPro" id="IPR027417">
    <property type="entry name" value="P-loop_NTPase"/>
</dbReference>
<feature type="transmembrane region" description="Helical" evidence="1">
    <location>
        <begin position="516"/>
        <end position="538"/>
    </location>
</feature>
<name>A0AAE4A2U7_9ACTN</name>
<evidence type="ECO:0000313" key="3">
    <source>
        <dbReference type="EMBL" id="MDR7328185.1"/>
    </source>
</evidence>
<keyword evidence="1" id="KW-0472">Membrane</keyword>
<feature type="transmembrane region" description="Helical" evidence="1">
    <location>
        <begin position="544"/>
        <end position="562"/>
    </location>
</feature>
<reference evidence="3 4" key="1">
    <citation type="submission" date="2023-07" db="EMBL/GenBank/DDBJ databases">
        <title>Sequencing the genomes of 1000 actinobacteria strains.</title>
        <authorList>
            <person name="Klenk H.-P."/>
        </authorList>
    </citation>
    <scope>NUCLEOTIDE SEQUENCE [LARGE SCALE GENOMIC DNA]</scope>
    <source>
        <strain evidence="3 4">DSM 44711</strain>
    </source>
</reference>
<gene>
    <name evidence="3" type="ORF">J2S44_008435</name>
</gene>
<keyword evidence="1" id="KW-1133">Transmembrane helix</keyword>
<dbReference type="Proteomes" id="UP001183629">
    <property type="component" value="Unassembled WGS sequence"/>
</dbReference>
<dbReference type="Gene3D" id="3.40.50.300">
    <property type="entry name" value="P-loop containing nucleotide triphosphate hydrolases"/>
    <property type="match status" value="1"/>
</dbReference>
<keyword evidence="4" id="KW-1185">Reference proteome</keyword>
<proteinExistence type="predicted"/>
<keyword evidence="1" id="KW-0812">Transmembrane</keyword>
<evidence type="ECO:0000259" key="2">
    <source>
        <dbReference type="Pfam" id="PF05729"/>
    </source>
</evidence>
<accession>A0AAE4A2U7</accession>
<evidence type="ECO:0000256" key="1">
    <source>
        <dbReference type="SAM" id="Phobius"/>
    </source>
</evidence>
<feature type="transmembrane region" description="Helical" evidence="1">
    <location>
        <begin position="475"/>
        <end position="496"/>
    </location>
</feature>
<evidence type="ECO:0000313" key="4">
    <source>
        <dbReference type="Proteomes" id="UP001183629"/>
    </source>
</evidence>
<dbReference type="InterPro" id="IPR007111">
    <property type="entry name" value="NACHT_NTPase"/>
</dbReference>
<dbReference type="EMBL" id="JAVDYC010000001">
    <property type="protein sequence ID" value="MDR7328185.1"/>
    <property type="molecule type" value="Genomic_DNA"/>
</dbReference>
<feature type="transmembrane region" description="Helical" evidence="1">
    <location>
        <begin position="448"/>
        <end position="469"/>
    </location>
</feature>
<feature type="transmembrane region" description="Helical" evidence="1">
    <location>
        <begin position="40"/>
        <end position="61"/>
    </location>
</feature>
<dbReference type="AlphaFoldDB" id="A0AAE4A2U7"/>
<dbReference type="RefSeq" id="WP_310429166.1">
    <property type="nucleotide sequence ID" value="NZ_JAVDYC010000001.1"/>
</dbReference>
<feature type="transmembrane region" description="Helical" evidence="1">
    <location>
        <begin position="401"/>
        <end position="427"/>
    </location>
</feature>
<organism evidence="3 4">
    <name type="scientific">Catenuloplanes niger</name>
    <dbReference type="NCBI Taxonomy" id="587534"/>
    <lineage>
        <taxon>Bacteria</taxon>
        <taxon>Bacillati</taxon>
        <taxon>Actinomycetota</taxon>
        <taxon>Actinomycetes</taxon>
        <taxon>Micromonosporales</taxon>
        <taxon>Micromonosporaceae</taxon>
        <taxon>Catenuloplanes</taxon>
    </lineage>
</organism>